<evidence type="ECO:0000313" key="5">
    <source>
        <dbReference type="Proteomes" id="UP001075354"/>
    </source>
</evidence>
<dbReference type="Pfam" id="PF25372">
    <property type="entry name" value="DUF7885"/>
    <property type="match status" value="2"/>
</dbReference>
<dbReference type="SMART" id="SM00367">
    <property type="entry name" value="LRR_CC"/>
    <property type="match status" value="14"/>
</dbReference>
<dbReference type="SUPFAM" id="SSF52047">
    <property type="entry name" value="RNI-like"/>
    <property type="match status" value="2"/>
</dbReference>
<sequence length="697" mass="77668">MTGGTAQNTEEEDHNSQNVLPMEILMFIFQFLHLSDLKNARLVCRAWYEASQDPKLICKEIVDFSAASRSPATLVPDLAKSNREFFHFLFKEEEIRWNWPGIWQQFAPRLRSLSIFNCDIRERDFIDILSLCESLESIHISGCRELLMSGGLLRNQAKIMQLQGVLTNVKELVVAHNSYLSDALLNRLISIAPNLQSISLEGCQISFHMGLYKKFYPKYSSDGIQNVDEGSGNGFHVMESSSILTFRNIVHHITSRCHQIHTLCFSHTLIDSPALTQLAKVTDLHLKELLLAGCEQLTNAGVVALTEHQTGLRSLDLSCCSRVTDPSMLAICRSLPDLQDLCVRRCRAISNIGISEIYNLKNLVKLDLSNCDMITSDGILTGLCHDTNNTLRQLYLSGINNMTEDTVIHLAKHLPRLTHLDLGYCITAVTDAALQAIFQHLIWLLYLKLPGCNRITDVGLTGMVTHESLSMASTSNMIMNQFDDTNLVSGVKSRLRISLKSRAEEEIVRDAERKKAILQMFEDSIPISTGSSGYSLARLKGLRTLNLSGCSRITDISLCHAFKLLDLKSLDLTQCCQVSLSGMKALSLNNPSLEFLVLSMCYNICDDAVETISKHLKRLKHLDLSACEKLTNASVVSIVSNCKSLQHLDMRRCDRLATCEAGLLDNIPSVMLPPAAVGPEEDLSPPPPVPPMPKKKQ</sequence>
<dbReference type="SUPFAM" id="SSF52058">
    <property type="entry name" value="L domain-like"/>
    <property type="match status" value="1"/>
</dbReference>
<dbReference type="PANTHER" id="PTHR13318">
    <property type="entry name" value="PARTNER OF PAIRED, ISOFORM B-RELATED"/>
    <property type="match status" value="1"/>
</dbReference>
<evidence type="ECO:0000259" key="3">
    <source>
        <dbReference type="PROSITE" id="PS50181"/>
    </source>
</evidence>
<reference evidence="4" key="1">
    <citation type="submission" date="2022-12" db="EMBL/GenBank/DDBJ databases">
        <title>Chromosome-level genome assembly of the bean flower thrips Megalurothrips usitatus.</title>
        <authorList>
            <person name="Ma L."/>
            <person name="Liu Q."/>
            <person name="Li H."/>
            <person name="Cai W."/>
        </authorList>
    </citation>
    <scope>NUCLEOTIDE SEQUENCE</scope>
    <source>
        <strain evidence="4">Cailab_2022a</strain>
    </source>
</reference>
<feature type="compositionally biased region" description="Pro residues" evidence="2">
    <location>
        <begin position="684"/>
        <end position="697"/>
    </location>
</feature>
<feature type="domain" description="F-box" evidence="3">
    <location>
        <begin position="14"/>
        <end position="61"/>
    </location>
</feature>
<evidence type="ECO:0000256" key="2">
    <source>
        <dbReference type="SAM" id="MobiDB-lite"/>
    </source>
</evidence>
<dbReference type="InterPro" id="IPR032675">
    <property type="entry name" value="LRR_dom_sf"/>
</dbReference>
<dbReference type="SMART" id="SM00256">
    <property type="entry name" value="FBOX"/>
    <property type="match status" value="1"/>
</dbReference>
<keyword evidence="5" id="KW-1185">Reference proteome</keyword>
<dbReference type="InterPro" id="IPR057207">
    <property type="entry name" value="FBXL15_LRR"/>
</dbReference>
<comment type="caution">
    <text evidence="4">The sequence shown here is derived from an EMBL/GenBank/DDBJ whole genome shotgun (WGS) entry which is preliminary data.</text>
</comment>
<proteinExistence type="predicted"/>
<dbReference type="PROSITE" id="PS50181">
    <property type="entry name" value="FBOX"/>
    <property type="match status" value="1"/>
</dbReference>
<evidence type="ECO:0000313" key="4">
    <source>
        <dbReference type="EMBL" id="KAJ1523894.1"/>
    </source>
</evidence>
<gene>
    <name evidence="4" type="ORF">ONE63_010448</name>
</gene>
<dbReference type="GO" id="GO:0019005">
    <property type="term" value="C:SCF ubiquitin ligase complex"/>
    <property type="evidence" value="ECO:0007669"/>
    <property type="project" value="TreeGrafter"/>
</dbReference>
<dbReference type="Gene3D" id="3.80.10.10">
    <property type="entry name" value="Ribonuclease Inhibitor"/>
    <property type="match status" value="4"/>
</dbReference>
<accession>A0AAV7XGP4</accession>
<dbReference type="Pfam" id="PF12937">
    <property type="entry name" value="F-box-like"/>
    <property type="match status" value="1"/>
</dbReference>
<dbReference type="AlphaFoldDB" id="A0AAV7XGP4"/>
<dbReference type="SUPFAM" id="SSF81383">
    <property type="entry name" value="F-box domain"/>
    <property type="match status" value="1"/>
</dbReference>
<name>A0AAV7XGP4_9NEOP</name>
<protein>
    <recommendedName>
        <fullName evidence="3">F-box domain-containing protein</fullName>
    </recommendedName>
</protein>
<organism evidence="4 5">
    <name type="scientific">Megalurothrips usitatus</name>
    <name type="common">bean blossom thrips</name>
    <dbReference type="NCBI Taxonomy" id="439358"/>
    <lineage>
        <taxon>Eukaryota</taxon>
        <taxon>Metazoa</taxon>
        <taxon>Ecdysozoa</taxon>
        <taxon>Arthropoda</taxon>
        <taxon>Hexapoda</taxon>
        <taxon>Insecta</taxon>
        <taxon>Pterygota</taxon>
        <taxon>Neoptera</taxon>
        <taxon>Paraneoptera</taxon>
        <taxon>Thysanoptera</taxon>
        <taxon>Terebrantia</taxon>
        <taxon>Thripoidea</taxon>
        <taxon>Thripidae</taxon>
        <taxon>Megalurothrips</taxon>
    </lineage>
</organism>
<feature type="region of interest" description="Disordered" evidence="2">
    <location>
        <begin position="675"/>
        <end position="697"/>
    </location>
</feature>
<keyword evidence="1" id="KW-0833">Ubl conjugation pathway</keyword>
<dbReference type="GO" id="GO:0031146">
    <property type="term" value="P:SCF-dependent proteasomal ubiquitin-dependent protein catabolic process"/>
    <property type="evidence" value="ECO:0007669"/>
    <property type="project" value="TreeGrafter"/>
</dbReference>
<dbReference type="EMBL" id="JAPTSV010000009">
    <property type="protein sequence ID" value="KAJ1523894.1"/>
    <property type="molecule type" value="Genomic_DNA"/>
</dbReference>
<dbReference type="InterPro" id="IPR001810">
    <property type="entry name" value="F-box_dom"/>
</dbReference>
<dbReference type="InterPro" id="IPR006553">
    <property type="entry name" value="Leu-rich_rpt_Cys-con_subtyp"/>
</dbReference>
<dbReference type="InterPro" id="IPR036047">
    <property type="entry name" value="F-box-like_dom_sf"/>
</dbReference>
<evidence type="ECO:0000256" key="1">
    <source>
        <dbReference type="ARBA" id="ARBA00022786"/>
    </source>
</evidence>
<dbReference type="Proteomes" id="UP001075354">
    <property type="component" value="Chromosome 9"/>
</dbReference>